<feature type="region of interest" description="Disordered" evidence="1">
    <location>
        <begin position="1"/>
        <end position="22"/>
    </location>
</feature>
<dbReference type="Pfam" id="PF07727">
    <property type="entry name" value="RVT_2"/>
    <property type="match status" value="2"/>
</dbReference>
<gene>
    <name evidence="3" type="primary">RE1_862</name>
    <name evidence="3" type="ORF">CK203_004461</name>
</gene>
<sequence length="310" mass="35544">MPTMESSSISTMGGASSFASRTQPPPLKFLALRDEEMDNVNPEFLDWEQQDQLLLSWLLSSMSEGILARMVNSENSAQEEVFMEQPPRFMDPKQPHLVCKLHKSLYGLKQAPRAWFEKLHYVNDILVTGCNSEEVQTIINQLYKSFTLKDLGEVDYFLGIQVRHTTEGLYLSQTKYIKDLLCKAKMQFSESSNTPMTSGLKLSAYRSDPIENERLYRNIVGALQYVTITRLKISYCVNRVCQFMQNPLESHWKAVKRILRYLSGTLDYGLHLRRSSQLNLVGFCDADWATDLDDKRSTSGYCVFLGENLV</sequence>
<feature type="domain" description="Reverse transcriptase Ty1/copia-type" evidence="2">
    <location>
        <begin position="121"/>
        <end position="197"/>
    </location>
</feature>
<evidence type="ECO:0000256" key="1">
    <source>
        <dbReference type="SAM" id="MobiDB-lite"/>
    </source>
</evidence>
<dbReference type="InterPro" id="IPR043502">
    <property type="entry name" value="DNA/RNA_pol_sf"/>
</dbReference>
<organism evidence="3 4">
    <name type="scientific">Vitis vinifera</name>
    <name type="common">Grape</name>
    <dbReference type="NCBI Taxonomy" id="29760"/>
    <lineage>
        <taxon>Eukaryota</taxon>
        <taxon>Viridiplantae</taxon>
        <taxon>Streptophyta</taxon>
        <taxon>Embryophyta</taxon>
        <taxon>Tracheophyta</taxon>
        <taxon>Spermatophyta</taxon>
        <taxon>Magnoliopsida</taxon>
        <taxon>eudicotyledons</taxon>
        <taxon>Gunneridae</taxon>
        <taxon>Pentapetalae</taxon>
        <taxon>rosids</taxon>
        <taxon>Vitales</taxon>
        <taxon>Vitaceae</taxon>
        <taxon>Viteae</taxon>
        <taxon>Vitis</taxon>
    </lineage>
</organism>
<name>A0A438KFG7_VITVI</name>
<dbReference type="InterPro" id="IPR013103">
    <property type="entry name" value="RVT_2"/>
</dbReference>
<dbReference type="SUPFAM" id="SSF56672">
    <property type="entry name" value="DNA/RNA polymerases"/>
    <property type="match status" value="1"/>
</dbReference>
<protein>
    <submittedName>
        <fullName evidence="3">Retrovirus-related Pol polyprotein from transposon RE1</fullName>
    </submittedName>
</protein>
<dbReference type="PANTHER" id="PTHR11439">
    <property type="entry name" value="GAG-POL-RELATED RETROTRANSPOSON"/>
    <property type="match status" value="1"/>
</dbReference>
<accession>A0A438KFG7</accession>
<dbReference type="EMBL" id="QGNW01000007">
    <property type="protein sequence ID" value="RVX19944.1"/>
    <property type="molecule type" value="Genomic_DNA"/>
</dbReference>
<evidence type="ECO:0000313" key="4">
    <source>
        <dbReference type="Proteomes" id="UP000288805"/>
    </source>
</evidence>
<proteinExistence type="predicted"/>
<evidence type="ECO:0000259" key="2">
    <source>
        <dbReference type="Pfam" id="PF07727"/>
    </source>
</evidence>
<dbReference type="Proteomes" id="UP000288805">
    <property type="component" value="Unassembled WGS sequence"/>
</dbReference>
<feature type="compositionally biased region" description="Low complexity" evidence="1">
    <location>
        <begin position="1"/>
        <end position="17"/>
    </location>
</feature>
<feature type="domain" description="Reverse transcriptase Ty1/copia-type" evidence="2">
    <location>
        <begin position="77"/>
        <end position="119"/>
    </location>
</feature>
<dbReference type="PANTHER" id="PTHR11439:SF500">
    <property type="entry name" value="RNA-DIRECTED DNA POLYMERASE"/>
    <property type="match status" value="1"/>
</dbReference>
<reference evidence="3 4" key="1">
    <citation type="journal article" date="2018" name="PLoS Genet.">
        <title>Population sequencing reveals clonal diversity and ancestral inbreeding in the grapevine cultivar Chardonnay.</title>
        <authorList>
            <person name="Roach M.J."/>
            <person name="Johnson D.L."/>
            <person name="Bohlmann J."/>
            <person name="van Vuuren H.J."/>
            <person name="Jones S.J."/>
            <person name="Pretorius I.S."/>
            <person name="Schmidt S.A."/>
            <person name="Borneman A.R."/>
        </authorList>
    </citation>
    <scope>NUCLEOTIDE SEQUENCE [LARGE SCALE GENOMIC DNA]</scope>
    <source>
        <strain evidence="4">cv. Chardonnay</strain>
        <tissue evidence="3">Leaf</tissue>
    </source>
</reference>
<dbReference type="AlphaFoldDB" id="A0A438KFG7"/>
<evidence type="ECO:0000313" key="3">
    <source>
        <dbReference type="EMBL" id="RVX19944.1"/>
    </source>
</evidence>
<comment type="caution">
    <text evidence="3">The sequence shown here is derived from an EMBL/GenBank/DDBJ whole genome shotgun (WGS) entry which is preliminary data.</text>
</comment>